<gene>
    <name evidence="1" type="ORF">C8D85_2292</name>
</gene>
<protein>
    <submittedName>
        <fullName evidence="1">Uncharacterized protein</fullName>
    </submittedName>
</protein>
<comment type="caution">
    <text evidence="1">The sequence shown here is derived from an EMBL/GenBank/DDBJ whole genome shotgun (WGS) entry which is preliminary data.</text>
</comment>
<accession>A0A4R6X7C8</accession>
<dbReference type="EMBL" id="SNZA01000003">
    <property type="protein sequence ID" value="TDR13410.1"/>
    <property type="molecule type" value="Genomic_DNA"/>
</dbReference>
<dbReference type="Proteomes" id="UP000295729">
    <property type="component" value="Unassembled WGS sequence"/>
</dbReference>
<dbReference type="RefSeq" id="WP_133562725.1">
    <property type="nucleotide sequence ID" value="NZ_JAJGNH010000018.1"/>
</dbReference>
<reference evidence="1 2" key="1">
    <citation type="submission" date="2019-03" db="EMBL/GenBank/DDBJ databases">
        <title>Genomic Encyclopedia of Type Strains, Phase IV (KMG-IV): sequencing the most valuable type-strain genomes for metagenomic binning, comparative biology and taxonomic classification.</title>
        <authorList>
            <person name="Goeker M."/>
        </authorList>
    </citation>
    <scope>NUCLEOTIDE SEQUENCE [LARGE SCALE GENOMIC DNA]</scope>
    <source>
        <strain evidence="1 2">DSM 5604</strain>
    </source>
</reference>
<dbReference type="AlphaFoldDB" id="A0A4R6X7C8"/>
<dbReference type="OrthoDB" id="6107720at2"/>
<keyword evidence="2" id="KW-1185">Reference proteome</keyword>
<evidence type="ECO:0000313" key="2">
    <source>
        <dbReference type="Proteomes" id="UP000295729"/>
    </source>
</evidence>
<evidence type="ECO:0000313" key="1">
    <source>
        <dbReference type="EMBL" id="TDR13410.1"/>
    </source>
</evidence>
<sequence length="64" mass="7486">MKNNIIPFPKLVNSEECTKETDVRNTSEQQLDALRNAFDEARKQWPLELSELPEQNRKCALARK</sequence>
<name>A0A4R6X7C8_9GAMM</name>
<organism evidence="1 2">
    <name type="scientific">Marinomonas communis</name>
    <dbReference type="NCBI Taxonomy" id="28254"/>
    <lineage>
        <taxon>Bacteria</taxon>
        <taxon>Pseudomonadati</taxon>
        <taxon>Pseudomonadota</taxon>
        <taxon>Gammaproteobacteria</taxon>
        <taxon>Oceanospirillales</taxon>
        <taxon>Oceanospirillaceae</taxon>
        <taxon>Marinomonas</taxon>
    </lineage>
</organism>
<proteinExistence type="predicted"/>